<organism evidence="1 2">
    <name type="scientific">Aspergillus melleus</name>
    <dbReference type="NCBI Taxonomy" id="138277"/>
    <lineage>
        <taxon>Eukaryota</taxon>
        <taxon>Fungi</taxon>
        <taxon>Dikarya</taxon>
        <taxon>Ascomycota</taxon>
        <taxon>Pezizomycotina</taxon>
        <taxon>Eurotiomycetes</taxon>
        <taxon>Eurotiomycetidae</taxon>
        <taxon>Eurotiales</taxon>
        <taxon>Aspergillaceae</taxon>
        <taxon>Aspergillus</taxon>
        <taxon>Aspergillus subgen. Circumdati</taxon>
    </lineage>
</organism>
<name>A0ACC3B2I9_9EURO</name>
<dbReference type="EMBL" id="JAOPJF010000031">
    <property type="protein sequence ID" value="KAK1144373.1"/>
    <property type="molecule type" value="Genomic_DNA"/>
</dbReference>
<keyword evidence="2" id="KW-1185">Reference proteome</keyword>
<sequence length="279" mass="31828">MSNATTTTTTSLSHTDTAQWNRELMLEFQAALEKDLAADLISMFPDSYIKAHRHARNSRVSYPASVKYRELDNIYDTLRDEPEVNLLSAFSPGYSRRINRLIKATPKTKREREKEAEQTSGPEFRTRLEWAETATIVYPLSEKVIPLLAQYSTQEDESIDGEKTPVSALTKLIWGSPKLWESPIRGVVVKCSEDIIAKVVTGNRDYTEYTSMQYLMKQAPDIPVPRPHGLIAFSPLRVIFMTYIPGKTLAQAWPSLSHDNKVSIQHQLNGIFRRLRTVR</sequence>
<dbReference type="Proteomes" id="UP001177260">
    <property type="component" value="Unassembled WGS sequence"/>
</dbReference>
<proteinExistence type="predicted"/>
<reference evidence="1 2" key="1">
    <citation type="journal article" date="2023" name="ACS Omega">
        <title>Identification of the Neoaspergillic Acid Biosynthesis Gene Cluster by Establishing an In Vitro CRISPR-Ribonucleoprotein Genetic System in Aspergillus melleus.</title>
        <authorList>
            <person name="Yuan B."/>
            <person name="Grau M.F."/>
            <person name="Murata R.M."/>
            <person name="Torok T."/>
            <person name="Venkateswaran K."/>
            <person name="Stajich J.E."/>
            <person name="Wang C.C.C."/>
        </authorList>
    </citation>
    <scope>NUCLEOTIDE SEQUENCE [LARGE SCALE GENOMIC DNA]</scope>
    <source>
        <strain evidence="1 2">IMV 1140</strain>
    </source>
</reference>
<comment type="caution">
    <text evidence="1">The sequence shown here is derived from an EMBL/GenBank/DDBJ whole genome shotgun (WGS) entry which is preliminary data.</text>
</comment>
<accession>A0ACC3B2I9</accession>
<protein>
    <submittedName>
        <fullName evidence="1">Uncharacterized protein</fullName>
    </submittedName>
</protein>
<evidence type="ECO:0000313" key="1">
    <source>
        <dbReference type="EMBL" id="KAK1144373.1"/>
    </source>
</evidence>
<gene>
    <name evidence="1" type="ORF">N8T08_005526</name>
</gene>
<evidence type="ECO:0000313" key="2">
    <source>
        <dbReference type="Proteomes" id="UP001177260"/>
    </source>
</evidence>